<dbReference type="SUPFAM" id="SSF82199">
    <property type="entry name" value="SET domain"/>
    <property type="match status" value="1"/>
</dbReference>
<dbReference type="AlphaFoldDB" id="A0A9Q1CIM8"/>
<sequence length="65" mass="7500">MRTVKVGGPSPRLCLFARRDIGEGEELRYDYGVDDLPWRQVRSLVKSVKIMLPKLRHIASFDLDV</sequence>
<reference evidence="1" key="1">
    <citation type="submission" date="2021-10" db="EMBL/GenBank/DDBJ databases">
        <title>Tropical sea cucumber genome reveals ecological adaptation and Cuvierian tubules defense mechanism.</title>
        <authorList>
            <person name="Chen T."/>
        </authorList>
    </citation>
    <scope>NUCLEOTIDE SEQUENCE</scope>
    <source>
        <strain evidence="1">Nanhai2018</strain>
        <tissue evidence="1">Muscle</tissue>
    </source>
</reference>
<dbReference type="InterPro" id="IPR046341">
    <property type="entry name" value="SET_dom_sf"/>
</dbReference>
<comment type="caution">
    <text evidence="1">The sequence shown here is derived from an EMBL/GenBank/DDBJ whole genome shotgun (WGS) entry which is preliminary data.</text>
</comment>
<dbReference type="Proteomes" id="UP001152320">
    <property type="component" value="Chromosome 2"/>
</dbReference>
<organism evidence="1 2">
    <name type="scientific">Holothuria leucospilota</name>
    <name type="common">Black long sea cucumber</name>
    <name type="synonym">Mertensiothuria leucospilota</name>
    <dbReference type="NCBI Taxonomy" id="206669"/>
    <lineage>
        <taxon>Eukaryota</taxon>
        <taxon>Metazoa</taxon>
        <taxon>Echinodermata</taxon>
        <taxon>Eleutherozoa</taxon>
        <taxon>Echinozoa</taxon>
        <taxon>Holothuroidea</taxon>
        <taxon>Aspidochirotacea</taxon>
        <taxon>Aspidochirotida</taxon>
        <taxon>Holothuriidae</taxon>
        <taxon>Holothuria</taxon>
    </lineage>
</organism>
<evidence type="ECO:0008006" key="3">
    <source>
        <dbReference type="Google" id="ProtNLM"/>
    </source>
</evidence>
<protein>
    <recommendedName>
        <fullName evidence="3">SET domain-containing protein</fullName>
    </recommendedName>
</protein>
<name>A0A9Q1CIM8_HOLLE</name>
<evidence type="ECO:0000313" key="2">
    <source>
        <dbReference type="Proteomes" id="UP001152320"/>
    </source>
</evidence>
<evidence type="ECO:0000313" key="1">
    <source>
        <dbReference type="EMBL" id="KAJ8046142.1"/>
    </source>
</evidence>
<dbReference type="EMBL" id="JAIZAY010000002">
    <property type="protein sequence ID" value="KAJ8046142.1"/>
    <property type="molecule type" value="Genomic_DNA"/>
</dbReference>
<proteinExistence type="predicted"/>
<accession>A0A9Q1CIM8</accession>
<gene>
    <name evidence="1" type="ORF">HOLleu_04718</name>
</gene>
<dbReference type="Gene3D" id="2.170.270.10">
    <property type="entry name" value="SET domain"/>
    <property type="match status" value="1"/>
</dbReference>
<keyword evidence="2" id="KW-1185">Reference proteome</keyword>
<dbReference type="OrthoDB" id="10067281at2759"/>